<evidence type="ECO:0008006" key="3">
    <source>
        <dbReference type="Google" id="ProtNLM"/>
    </source>
</evidence>
<protein>
    <recommendedName>
        <fullName evidence="3">Retrotransposon gag domain-containing protein</fullName>
    </recommendedName>
</protein>
<comment type="caution">
    <text evidence="1">The sequence shown here is derived from an EMBL/GenBank/DDBJ whole genome shotgun (WGS) entry which is preliminary data.</text>
</comment>
<accession>A0A2I0JTX9</accession>
<organism evidence="1 2">
    <name type="scientific">Punica granatum</name>
    <name type="common">Pomegranate</name>
    <dbReference type="NCBI Taxonomy" id="22663"/>
    <lineage>
        <taxon>Eukaryota</taxon>
        <taxon>Viridiplantae</taxon>
        <taxon>Streptophyta</taxon>
        <taxon>Embryophyta</taxon>
        <taxon>Tracheophyta</taxon>
        <taxon>Spermatophyta</taxon>
        <taxon>Magnoliopsida</taxon>
        <taxon>eudicotyledons</taxon>
        <taxon>Gunneridae</taxon>
        <taxon>Pentapetalae</taxon>
        <taxon>rosids</taxon>
        <taxon>malvids</taxon>
        <taxon>Myrtales</taxon>
        <taxon>Lythraceae</taxon>
        <taxon>Punica</taxon>
    </lineage>
</organism>
<reference evidence="1 2" key="1">
    <citation type="submission" date="2017-11" db="EMBL/GenBank/DDBJ databases">
        <title>De-novo sequencing of pomegranate (Punica granatum L.) genome.</title>
        <authorList>
            <person name="Akparov Z."/>
            <person name="Amiraslanov A."/>
            <person name="Hajiyeva S."/>
            <person name="Abbasov M."/>
            <person name="Kaur K."/>
            <person name="Hamwieh A."/>
            <person name="Solovyev V."/>
            <person name="Salamov A."/>
            <person name="Braich B."/>
            <person name="Kosarev P."/>
            <person name="Mahmoud A."/>
            <person name="Hajiyev E."/>
            <person name="Babayeva S."/>
            <person name="Izzatullayeva V."/>
            <person name="Mammadov A."/>
            <person name="Mammadov A."/>
            <person name="Sharifova S."/>
            <person name="Ojaghi J."/>
            <person name="Eynullazada K."/>
            <person name="Bayramov B."/>
            <person name="Abdulazimova A."/>
            <person name="Shahmuradov I."/>
        </authorList>
    </citation>
    <scope>NUCLEOTIDE SEQUENCE [LARGE SCALE GENOMIC DNA]</scope>
    <source>
        <strain evidence="2">cv. AG2017</strain>
        <tissue evidence="1">Leaf</tissue>
    </source>
</reference>
<evidence type="ECO:0000313" key="2">
    <source>
        <dbReference type="Proteomes" id="UP000233551"/>
    </source>
</evidence>
<dbReference type="Proteomes" id="UP000233551">
    <property type="component" value="Unassembled WGS sequence"/>
</dbReference>
<keyword evidence="2" id="KW-1185">Reference proteome</keyword>
<evidence type="ECO:0000313" key="1">
    <source>
        <dbReference type="EMBL" id="PKI59754.1"/>
    </source>
</evidence>
<dbReference type="AlphaFoldDB" id="A0A2I0JTX9"/>
<sequence length="422" mass="46895">MTIPVLDPTTFAPPPMTVPTPATVYTVPPPMVFPASSAPAPAQATEPFLFPTLQPHIGLPYQAPPPINITFPEPGTLNHAAPLVPPTNFLPELETEQKKRMKMEETIRALQASDPRHSTSYLDSSLFTGMQLPSKDIPSWAELSKKFVGQYQYNMETPSSFLELSTMEMADEFEDYAKNWRSEAAKHFPPIYNVQQIQMFHGTLKGAYYSHLMGHKAPGISIILGELHTCATCHSRIHFADCALSTSTSRSTDLLFGSVGSISTIGPITVRPPLHPPLLPRSSNTDPRLRELLSWRSGPQPHRVNKVAQCNHGHTHNTRPCRIRPYAANTTRVLKMIDANKLSFNAVMPPNMQINPFPDHVSRSGPTINMINVYTLRENENQQEDPILFVIMYVPVEATVGFTESSAAPTPFIIKVPAREPY</sequence>
<proteinExistence type="predicted"/>
<name>A0A2I0JTX9_PUNGR</name>
<dbReference type="EMBL" id="PGOL01001240">
    <property type="protein sequence ID" value="PKI59754.1"/>
    <property type="molecule type" value="Genomic_DNA"/>
</dbReference>
<gene>
    <name evidence="1" type="ORF">CRG98_019857</name>
</gene>